<dbReference type="InterPro" id="IPR003697">
    <property type="entry name" value="Maf-like"/>
</dbReference>
<dbReference type="EMBL" id="JAAGVY010000017">
    <property type="protein sequence ID" value="NEN23962.1"/>
    <property type="molecule type" value="Genomic_DNA"/>
</dbReference>
<dbReference type="CDD" id="cd00555">
    <property type="entry name" value="Maf"/>
    <property type="match status" value="1"/>
</dbReference>
<dbReference type="Pfam" id="PF02545">
    <property type="entry name" value="Maf"/>
    <property type="match status" value="1"/>
</dbReference>
<evidence type="ECO:0000256" key="1">
    <source>
        <dbReference type="ARBA" id="ARBA00001968"/>
    </source>
</evidence>
<dbReference type="PIRSF" id="PIRSF006305">
    <property type="entry name" value="Maf"/>
    <property type="match status" value="1"/>
</dbReference>
<name>A0A7K3WSW4_9FLAO</name>
<comment type="caution">
    <text evidence="5">The sequence shown here is derived from an EMBL/GenBank/DDBJ whole genome shotgun (WGS) entry which is preliminary data.</text>
</comment>
<feature type="site" description="Important for substrate specificity" evidence="4">
    <location>
        <position position="77"/>
    </location>
</feature>
<organism evidence="5 6">
    <name type="scientific">Cryomorpha ignava</name>
    <dbReference type="NCBI Taxonomy" id="101383"/>
    <lineage>
        <taxon>Bacteria</taxon>
        <taxon>Pseudomonadati</taxon>
        <taxon>Bacteroidota</taxon>
        <taxon>Flavobacteriia</taxon>
        <taxon>Flavobacteriales</taxon>
        <taxon>Cryomorphaceae</taxon>
        <taxon>Cryomorpha</taxon>
    </lineage>
</organism>
<comment type="catalytic activity">
    <reaction evidence="4">
        <text>dTTP + H2O = dTMP + diphosphate + H(+)</text>
        <dbReference type="Rhea" id="RHEA:28534"/>
        <dbReference type="ChEBI" id="CHEBI:15377"/>
        <dbReference type="ChEBI" id="CHEBI:15378"/>
        <dbReference type="ChEBI" id="CHEBI:33019"/>
        <dbReference type="ChEBI" id="CHEBI:37568"/>
        <dbReference type="ChEBI" id="CHEBI:63528"/>
        <dbReference type="EC" id="3.6.1.9"/>
    </reaction>
</comment>
<comment type="similarity">
    <text evidence="4">Belongs to the Maf family. YhdE subfamily.</text>
</comment>
<evidence type="ECO:0000256" key="4">
    <source>
        <dbReference type="HAMAP-Rule" id="MF_00528"/>
    </source>
</evidence>
<dbReference type="PANTHER" id="PTHR43213">
    <property type="entry name" value="BIFUNCTIONAL DTTP/UTP PYROPHOSPHATASE/METHYLTRANSFERASE PROTEIN-RELATED"/>
    <property type="match status" value="1"/>
</dbReference>
<dbReference type="Proteomes" id="UP000486602">
    <property type="component" value="Unassembled WGS sequence"/>
</dbReference>
<dbReference type="HAMAP" id="MF_00528">
    <property type="entry name" value="Maf"/>
    <property type="match status" value="1"/>
</dbReference>
<dbReference type="PANTHER" id="PTHR43213:SF5">
    <property type="entry name" value="BIFUNCTIONAL DTTP_UTP PYROPHOSPHATASE_METHYLTRANSFERASE PROTEIN-RELATED"/>
    <property type="match status" value="1"/>
</dbReference>
<dbReference type="AlphaFoldDB" id="A0A7K3WSW4"/>
<evidence type="ECO:0000313" key="6">
    <source>
        <dbReference type="Proteomes" id="UP000486602"/>
    </source>
</evidence>
<dbReference type="GO" id="GO:0009117">
    <property type="term" value="P:nucleotide metabolic process"/>
    <property type="evidence" value="ECO:0007669"/>
    <property type="project" value="UniProtKB-KW"/>
</dbReference>
<feature type="site" description="Important for substrate specificity" evidence="4">
    <location>
        <position position="18"/>
    </location>
</feature>
<dbReference type="NCBIfam" id="TIGR00172">
    <property type="entry name" value="maf"/>
    <property type="match status" value="1"/>
</dbReference>
<keyword evidence="2 4" id="KW-0378">Hydrolase</keyword>
<feature type="active site" description="Proton acceptor" evidence="4">
    <location>
        <position position="76"/>
    </location>
</feature>
<dbReference type="EC" id="3.6.1.9" evidence="4"/>
<keyword evidence="3 4" id="KW-0546">Nucleotide metabolism</keyword>
<sequence length="202" mass="22801">MLFDLKGNKIILASKSPRRHELLKGLGFDFEVRTKDVDESFSDSLKGADIPLYLSKKKADAFVDELKPNEILITSDTVVWLGNKVFNKPESAEEAVEMIATLSGRMHEVITAVCLTSLNTEKDGTSKQVVFHDLTSVHFAKIERADIEWYVNKYKPFDKAGAYGIQEWIGYAGIDKIEGSFYNVMGLPTQKLYVELKKFLNV</sequence>
<dbReference type="GO" id="GO:0005737">
    <property type="term" value="C:cytoplasm"/>
    <property type="evidence" value="ECO:0007669"/>
    <property type="project" value="UniProtKB-SubCell"/>
</dbReference>
<keyword evidence="6" id="KW-1185">Reference proteome</keyword>
<dbReference type="GO" id="GO:0047429">
    <property type="term" value="F:nucleoside triphosphate diphosphatase activity"/>
    <property type="evidence" value="ECO:0007669"/>
    <property type="project" value="UniProtKB-EC"/>
</dbReference>
<dbReference type="SUPFAM" id="SSF52972">
    <property type="entry name" value="ITPase-like"/>
    <property type="match status" value="1"/>
</dbReference>
<accession>A0A7K3WSW4</accession>
<protein>
    <recommendedName>
        <fullName evidence="4">dTTP/UTP pyrophosphatase</fullName>
        <shortName evidence="4">dTTPase/UTPase</shortName>
        <ecNumber evidence="4">3.6.1.9</ecNumber>
    </recommendedName>
    <alternativeName>
        <fullName evidence="4">Nucleoside triphosphate pyrophosphatase</fullName>
    </alternativeName>
    <alternativeName>
        <fullName evidence="4">Nucleotide pyrophosphatase</fullName>
        <shortName evidence="4">Nucleotide PPase</shortName>
    </alternativeName>
</protein>
<feature type="site" description="Important for substrate specificity" evidence="4">
    <location>
        <position position="166"/>
    </location>
</feature>
<proteinExistence type="inferred from homology"/>
<evidence type="ECO:0000313" key="5">
    <source>
        <dbReference type="EMBL" id="NEN23962.1"/>
    </source>
</evidence>
<comment type="catalytic activity">
    <reaction evidence="4">
        <text>UTP + H2O = UMP + diphosphate + H(+)</text>
        <dbReference type="Rhea" id="RHEA:29395"/>
        <dbReference type="ChEBI" id="CHEBI:15377"/>
        <dbReference type="ChEBI" id="CHEBI:15378"/>
        <dbReference type="ChEBI" id="CHEBI:33019"/>
        <dbReference type="ChEBI" id="CHEBI:46398"/>
        <dbReference type="ChEBI" id="CHEBI:57865"/>
        <dbReference type="EC" id="3.6.1.9"/>
    </reaction>
</comment>
<evidence type="ECO:0000256" key="2">
    <source>
        <dbReference type="ARBA" id="ARBA00022801"/>
    </source>
</evidence>
<comment type="subcellular location">
    <subcellularLocation>
        <location evidence="4">Cytoplasm</location>
    </subcellularLocation>
</comment>
<dbReference type="InterPro" id="IPR029001">
    <property type="entry name" value="ITPase-like_fam"/>
</dbReference>
<comment type="caution">
    <text evidence="4">Lacks conserved residue(s) required for the propagation of feature annotation.</text>
</comment>
<gene>
    <name evidence="5" type="primary">maf</name>
    <name evidence="5" type="ORF">G3O08_10670</name>
</gene>
<comment type="function">
    <text evidence="4">Nucleoside triphosphate pyrophosphatase that hydrolyzes dTTP and UTP. May have a dual role in cell division arrest and in preventing the incorporation of modified nucleotides into cellular nucleic acids.</text>
</comment>
<reference evidence="5 6" key="1">
    <citation type="submission" date="2020-02" db="EMBL/GenBank/DDBJ databases">
        <title>Out from the shadows clarifying the taxonomy of the family Cryomorphaceae and related taxa by utilizing the GTDB taxonomic framework.</title>
        <authorList>
            <person name="Bowman J.P."/>
        </authorList>
    </citation>
    <scope>NUCLEOTIDE SEQUENCE [LARGE SCALE GENOMIC DNA]</scope>
    <source>
        <strain evidence="5 6">QSSC 1-22</strain>
    </source>
</reference>
<dbReference type="Gene3D" id="3.90.950.10">
    <property type="match status" value="1"/>
</dbReference>
<evidence type="ECO:0000256" key="3">
    <source>
        <dbReference type="ARBA" id="ARBA00023080"/>
    </source>
</evidence>
<comment type="cofactor">
    <cofactor evidence="1 4">
        <name>a divalent metal cation</name>
        <dbReference type="ChEBI" id="CHEBI:60240"/>
    </cofactor>
</comment>
<keyword evidence="4" id="KW-0963">Cytoplasm</keyword>